<evidence type="ECO:0000313" key="2">
    <source>
        <dbReference type="Proteomes" id="UP000262878"/>
    </source>
</evidence>
<proteinExistence type="predicted"/>
<dbReference type="InterPro" id="IPR013078">
    <property type="entry name" value="His_Pase_superF_clade-1"/>
</dbReference>
<dbReference type="AlphaFoldDB" id="A0A348WLT8"/>
<dbReference type="EMBL" id="DMUP01000041">
    <property type="protein sequence ID" value="HAR55500.1"/>
    <property type="molecule type" value="Genomic_DNA"/>
</dbReference>
<protein>
    <submittedName>
        <fullName evidence="1">Phosphohistidine phosphatase SixA</fullName>
    </submittedName>
</protein>
<name>A0A348WLT8_9GAMM</name>
<dbReference type="STRING" id="314276.OS145_12794"/>
<reference evidence="1 2" key="1">
    <citation type="journal article" date="2018" name="Nat. Biotechnol.">
        <title>A standardized bacterial taxonomy based on genome phylogeny substantially revises the tree of life.</title>
        <authorList>
            <person name="Parks D.H."/>
            <person name="Chuvochina M."/>
            <person name="Waite D.W."/>
            <person name="Rinke C."/>
            <person name="Skarshewski A."/>
            <person name="Chaumeil P.A."/>
            <person name="Hugenholtz P."/>
        </authorList>
    </citation>
    <scope>NUCLEOTIDE SEQUENCE [LARGE SCALE GENOMIC DNA]</scope>
    <source>
        <strain evidence="1">UBA9360</strain>
    </source>
</reference>
<dbReference type="Proteomes" id="UP000262878">
    <property type="component" value="Unassembled WGS sequence"/>
</dbReference>
<dbReference type="GO" id="GO:0005737">
    <property type="term" value="C:cytoplasm"/>
    <property type="evidence" value="ECO:0007669"/>
    <property type="project" value="InterPro"/>
</dbReference>
<dbReference type="InterPro" id="IPR004449">
    <property type="entry name" value="SixA"/>
</dbReference>
<sequence length="158" mass="17819">MKLYIMRHGQAEPMSDAWPDSERRLTDEGITEVQQASEWLSQQCESLEQCYASPYRRAQETQNVMNERLNCQQLKTLSCLTPEKRVHETVTELAAEISVAGVTTALIVTHMPLVSYLVAEIDKAQQPPIFATAAIAEIEFDPQTGTGRLQQLMQPEHC</sequence>
<dbReference type="NCBIfam" id="TIGR00249">
    <property type="entry name" value="sixA"/>
    <property type="match status" value="1"/>
</dbReference>
<dbReference type="Gene3D" id="3.40.50.1240">
    <property type="entry name" value="Phosphoglycerate mutase-like"/>
    <property type="match status" value="1"/>
</dbReference>
<dbReference type="CDD" id="cd07067">
    <property type="entry name" value="HP_PGM_like"/>
    <property type="match status" value="1"/>
</dbReference>
<dbReference type="RefSeq" id="WP_006955246.1">
    <property type="nucleotide sequence ID" value="NZ_DAIRLQ010000003.1"/>
</dbReference>
<accession>A0A348WLT8</accession>
<gene>
    <name evidence="1" type="primary">sixA</name>
    <name evidence="1" type="ORF">DCR58_01800</name>
</gene>
<dbReference type="SUPFAM" id="SSF53254">
    <property type="entry name" value="Phosphoglycerate mutase-like"/>
    <property type="match status" value="1"/>
</dbReference>
<dbReference type="GO" id="GO:0101006">
    <property type="term" value="F:protein histidine phosphatase activity"/>
    <property type="evidence" value="ECO:0007669"/>
    <property type="project" value="InterPro"/>
</dbReference>
<evidence type="ECO:0000313" key="1">
    <source>
        <dbReference type="EMBL" id="HAR55500.1"/>
    </source>
</evidence>
<dbReference type="InterPro" id="IPR029033">
    <property type="entry name" value="His_PPase_superfam"/>
</dbReference>
<organism evidence="1 2">
    <name type="scientific">Idiomarina baltica</name>
    <dbReference type="NCBI Taxonomy" id="190892"/>
    <lineage>
        <taxon>Bacteria</taxon>
        <taxon>Pseudomonadati</taxon>
        <taxon>Pseudomonadota</taxon>
        <taxon>Gammaproteobacteria</taxon>
        <taxon>Alteromonadales</taxon>
        <taxon>Idiomarinaceae</taxon>
        <taxon>Idiomarina</taxon>
    </lineage>
</organism>
<dbReference type="Pfam" id="PF00300">
    <property type="entry name" value="His_Phos_1"/>
    <property type="match status" value="1"/>
</dbReference>
<comment type="caution">
    <text evidence="1">The sequence shown here is derived from an EMBL/GenBank/DDBJ whole genome shotgun (WGS) entry which is preliminary data.</text>
</comment>
<dbReference type="SMART" id="SM00855">
    <property type="entry name" value="PGAM"/>
    <property type="match status" value="1"/>
</dbReference>